<keyword evidence="2" id="KW-0472">Membrane</keyword>
<name>A0A2A9NA43_9AGAR</name>
<organism evidence="3 4">
    <name type="scientific">Amanita thiersii Skay4041</name>
    <dbReference type="NCBI Taxonomy" id="703135"/>
    <lineage>
        <taxon>Eukaryota</taxon>
        <taxon>Fungi</taxon>
        <taxon>Dikarya</taxon>
        <taxon>Basidiomycota</taxon>
        <taxon>Agaricomycotina</taxon>
        <taxon>Agaricomycetes</taxon>
        <taxon>Agaricomycetidae</taxon>
        <taxon>Agaricales</taxon>
        <taxon>Pluteineae</taxon>
        <taxon>Amanitaceae</taxon>
        <taxon>Amanita</taxon>
    </lineage>
</organism>
<evidence type="ECO:0000313" key="4">
    <source>
        <dbReference type="Proteomes" id="UP000242287"/>
    </source>
</evidence>
<sequence length="701" mass="75845">MMGANQPSPNAAASSNDRQSYDHNADSNTTATRTKTHLQPIPQLQVHGRSFSTTSNTTVHEATSDLSHQSEPLLHPSTDGSEAYAYNVELRNHPGNGQDVHEPPGNLGHDRIPRGERGGLWETIVRKRIKLLGTLKRCLEATIGVWALFNAIRYYVAYPKYISSPGQAATLALALSSSLSLLCLICATLISVFKLSLIEAITPRASVVLRKALRSISSALILVPAVLNVAFLSAWRSSQNQELSYRFRCYIDIDVLWSISTDANHTDCIGPPWGIWLTLALVRLSITTVVLVSYHIFSYAYGRTRRMCYTRRCHSLGLYSPYTGTNSAETSPVTPSTLSPKELRFDRQLGVFGSQHRPSRSTLASSNVSSHSHSPSVLPYPHPGVTPRNRSGHSNNSCASSSEDDNSPTLARLPPGLDNNNNGETWSDVISEHFRTLITQINQEMDEVVELSRRSPSPPSTSSSSTASPVRHKNHTETSESRVHTPIPSSLSSSAYRPGPIPQLSPDSPYCYNLPPVPPTIGYNEFGQPYPPEEPLPILNGFIRRMPTIESMGSREMGSITSSMGFTTGGSMYTNRDPKGGASQRSTMTFERRVSKGGSAAGSEGSRPDSFGTKAELLASLGGTSEVGELLDRLRREEVALGRGSPVKDSVNGGSGGGFLDVKRAQSPAGTSERSHNDRSAASRSSGSYYTATSGSLGLEP</sequence>
<feature type="region of interest" description="Disordered" evidence="1">
    <location>
        <begin position="91"/>
        <end position="113"/>
    </location>
</feature>
<feature type="compositionally biased region" description="Low complexity" evidence="1">
    <location>
        <begin position="392"/>
        <end position="401"/>
    </location>
</feature>
<feature type="region of interest" description="Disordered" evidence="1">
    <location>
        <begin position="639"/>
        <end position="701"/>
    </location>
</feature>
<feature type="transmembrane region" description="Helical" evidence="2">
    <location>
        <begin position="138"/>
        <end position="156"/>
    </location>
</feature>
<feature type="transmembrane region" description="Helical" evidence="2">
    <location>
        <begin position="168"/>
        <end position="195"/>
    </location>
</feature>
<evidence type="ECO:0000256" key="2">
    <source>
        <dbReference type="SAM" id="Phobius"/>
    </source>
</evidence>
<reference evidence="3 4" key="1">
    <citation type="submission" date="2014-02" db="EMBL/GenBank/DDBJ databases">
        <title>Transposable element dynamics among asymbiotic and ectomycorrhizal Amanita fungi.</title>
        <authorList>
            <consortium name="DOE Joint Genome Institute"/>
            <person name="Hess J."/>
            <person name="Skrede I."/>
            <person name="Wolfe B."/>
            <person name="LaButti K."/>
            <person name="Ohm R.A."/>
            <person name="Grigoriev I.V."/>
            <person name="Pringle A."/>
        </authorList>
    </citation>
    <scope>NUCLEOTIDE SEQUENCE [LARGE SCALE GENOMIC DNA]</scope>
    <source>
        <strain evidence="3 4">SKay4041</strain>
    </source>
</reference>
<dbReference type="EMBL" id="KZ302551">
    <property type="protein sequence ID" value="PFH45121.1"/>
    <property type="molecule type" value="Genomic_DNA"/>
</dbReference>
<evidence type="ECO:0000256" key="1">
    <source>
        <dbReference type="SAM" id="MobiDB-lite"/>
    </source>
</evidence>
<dbReference type="Proteomes" id="UP000242287">
    <property type="component" value="Unassembled WGS sequence"/>
</dbReference>
<dbReference type="STRING" id="703135.A0A2A9NA43"/>
<dbReference type="AlphaFoldDB" id="A0A2A9NA43"/>
<dbReference type="OrthoDB" id="3222669at2759"/>
<feature type="region of interest" description="Disordered" evidence="1">
    <location>
        <begin position="354"/>
        <end position="424"/>
    </location>
</feature>
<feature type="compositionally biased region" description="Low complexity" evidence="1">
    <location>
        <begin position="460"/>
        <end position="469"/>
    </location>
</feature>
<keyword evidence="2" id="KW-0812">Transmembrane</keyword>
<protein>
    <submittedName>
        <fullName evidence="3">Uncharacterized protein</fullName>
    </submittedName>
</protein>
<accession>A0A2A9NA43</accession>
<feature type="compositionally biased region" description="Low complexity" evidence="1">
    <location>
        <begin position="596"/>
        <end position="605"/>
    </location>
</feature>
<feature type="compositionally biased region" description="Polar residues" evidence="1">
    <location>
        <begin position="50"/>
        <end position="70"/>
    </location>
</feature>
<feature type="transmembrane region" description="Helical" evidence="2">
    <location>
        <begin position="216"/>
        <end position="235"/>
    </location>
</feature>
<feature type="region of interest" description="Disordered" evidence="1">
    <location>
        <begin position="1"/>
        <end position="79"/>
    </location>
</feature>
<gene>
    <name evidence="3" type="ORF">AMATHDRAFT_51793</name>
</gene>
<feature type="compositionally biased region" description="Low complexity" evidence="1">
    <location>
        <begin position="1"/>
        <end position="16"/>
    </location>
</feature>
<keyword evidence="4" id="KW-1185">Reference proteome</keyword>
<feature type="region of interest" description="Disordered" evidence="1">
    <location>
        <begin position="592"/>
        <end position="611"/>
    </location>
</feature>
<keyword evidence="2" id="KW-1133">Transmembrane helix</keyword>
<feature type="compositionally biased region" description="Low complexity" evidence="1">
    <location>
        <begin position="365"/>
        <end position="377"/>
    </location>
</feature>
<feature type="compositionally biased region" description="Low complexity" evidence="1">
    <location>
        <begin position="682"/>
        <end position="701"/>
    </location>
</feature>
<feature type="transmembrane region" description="Helical" evidence="2">
    <location>
        <begin position="273"/>
        <end position="297"/>
    </location>
</feature>
<feature type="compositionally biased region" description="Polar residues" evidence="1">
    <location>
        <begin position="559"/>
        <end position="574"/>
    </location>
</feature>
<feature type="region of interest" description="Disordered" evidence="1">
    <location>
        <begin position="447"/>
        <end position="504"/>
    </location>
</feature>
<proteinExistence type="predicted"/>
<feature type="region of interest" description="Disordered" evidence="1">
    <location>
        <begin position="553"/>
        <end position="586"/>
    </location>
</feature>
<evidence type="ECO:0000313" key="3">
    <source>
        <dbReference type="EMBL" id="PFH45121.1"/>
    </source>
</evidence>